<protein>
    <submittedName>
        <fullName evidence="2">DUF1648 domain-containing protein</fullName>
    </submittedName>
</protein>
<feature type="transmembrane region" description="Helical" evidence="1">
    <location>
        <begin position="132"/>
        <end position="154"/>
    </location>
</feature>
<evidence type="ECO:0000256" key="1">
    <source>
        <dbReference type="SAM" id="Phobius"/>
    </source>
</evidence>
<name>A0A5C1YA03_9MICO</name>
<dbReference type="OrthoDB" id="3178004at2"/>
<gene>
    <name evidence="2" type="ORF">FLP23_06710</name>
</gene>
<feature type="transmembrane region" description="Helical" evidence="1">
    <location>
        <begin position="62"/>
        <end position="85"/>
    </location>
</feature>
<keyword evidence="1" id="KW-0472">Membrane</keyword>
<accession>A0A5C1YA03</accession>
<dbReference type="KEGG" id="lyk:FLP23_06710"/>
<feature type="transmembrane region" description="Helical" evidence="1">
    <location>
        <begin position="216"/>
        <end position="236"/>
    </location>
</feature>
<dbReference type="AlphaFoldDB" id="A0A5C1YA03"/>
<proteinExistence type="predicted"/>
<keyword evidence="1" id="KW-1133">Transmembrane helix</keyword>
<feature type="transmembrane region" description="Helical" evidence="1">
    <location>
        <begin position="190"/>
        <end position="210"/>
    </location>
</feature>
<keyword evidence="3" id="KW-1185">Reference proteome</keyword>
<sequence>MTTPVRPARSRMPLSIWIVAVVLPLIAAATAVAVQLAWLPELPDPVATHWGTEGPNGFAPPWASPVLTGGVVLGLAGMFALSLGTARGAAPTATHKLLAVLSLSVAVFLGVTVTASLGVQRGLDDARDAPGLGGWLLVAAVIALALGAVAWFLLPKAVSPTEDATPAAPMPLVPGERTVWIATTRVQGGAIVAILSAVGFALAASLFAIVVSDGLVWPLALIPLLLLVMCAIGTVWRVRVDSTGITVGSRPFGVPRTRIAVSDISRVETRHVEPLADFGGWGWRWAPGRSFGVVTRRGEAIEVQRRDGRRFTVTVDDAATGAALLAAYTATAAGSGERHR</sequence>
<evidence type="ECO:0000313" key="2">
    <source>
        <dbReference type="EMBL" id="QEO09722.1"/>
    </source>
</evidence>
<keyword evidence="1" id="KW-0812">Transmembrane</keyword>
<dbReference type="EMBL" id="CP043504">
    <property type="protein sequence ID" value="QEO09722.1"/>
    <property type="molecule type" value="Genomic_DNA"/>
</dbReference>
<organism evidence="2 3">
    <name type="scientific">Protaetiibacter larvae</name>
    <dbReference type="NCBI Taxonomy" id="2592654"/>
    <lineage>
        <taxon>Bacteria</taxon>
        <taxon>Bacillati</taxon>
        <taxon>Actinomycetota</taxon>
        <taxon>Actinomycetes</taxon>
        <taxon>Micrococcales</taxon>
        <taxon>Microbacteriaceae</taxon>
        <taxon>Protaetiibacter</taxon>
    </lineage>
</organism>
<feature type="transmembrane region" description="Helical" evidence="1">
    <location>
        <begin position="97"/>
        <end position="120"/>
    </location>
</feature>
<reference evidence="2 3" key="1">
    <citation type="submission" date="2019-09" db="EMBL/GenBank/DDBJ databases">
        <title>Genome sequencing of strain KACC 19322.</title>
        <authorList>
            <person name="Heo J."/>
            <person name="Kim S.-J."/>
            <person name="Kim J.-S."/>
            <person name="Hong S.-B."/>
            <person name="Kwon S.-W."/>
        </authorList>
    </citation>
    <scope>NUCLEOTIDE SEQUENCE [LARGE SCALE GENOMIC DNA]</scope>
    <source>
        <strain evidence="2 3">KACC 19322</strain>
    </source>
</reference>
<dbReference type="Proteomes" id="UP000322159">
    <property type="component" value="Chromosome"/>
</dbReference>
<dbReference type="RefSeq" id="WP_149325142.1">
    <property type="nucleotide sequence ID" value="NZ_CP043504.1"/>
</dbReference>
<evidence type="ECO:0000313" key="3">
    <source>
        <dbReference type="Proteomes" id="UP000322159"/>
    </source>
</evidence>